<feature type="transmembrane region" description="Helical" evidence="1">
    <location>
        <begin position="97"/>
        <end position="116"/>
    </location>
</feature>
<reference evidence="3 4" key="1">
    <citation type="submission" date="2022-08" db="EMBL/GenBank/DDBJ databases">
        <title>Reclassification of Massilia species as members of the genera Telluria, Duganella, Pseudoduganella, Mokoshia gen. nov. and Zemynaea gen. nov. using orthogonal and non-orthogonal genome-based approaches.</title>
        <authorList>
            <person name="Bowman J.P."/>
        </authorList>
    </citation>
    <scope>NUCLEOTIDE SEQUENCE [LARGE SCALE GENOMIC DNA]</scope>
    <source>
        <strain evidence="3 4">JCM 31316</strain>
    </source>
</reference>
<dbReference type="Proteomes" id="UP001204151">
    <property type="component" value="Unassembled WGS sequence"/>
</dbReference>
<dbReference type="EMBL" id="JANUGW010000009">
    <property type="protein sequence ID" value="MCS0582727.1"/>
    <property type="molecule type" value="Genomic_DNA"/>
</dbReference>
<dbReference type="InterPro" id="IPR036938">
    <property type="entry name" value="PAP2/HPO_sf"/>
</dbReference>
<evidence type="ECO:0000313" key="4">
    <source>
        <dbReference type="Proteomes" id="UP001204151"/>
    </source>
</evidence>
<accession>A0ABT1ZS34</accession>
<feature type="transmembrane region" description="Helical" evidence="1">
    <location>
        <begin position="71"/>
        <end position="90"/>
    </location>
</feature>
<evidence type="ECO:0000256" key="1">
    <source>
        <dbReference type="SAM" id="Phobius"/>
    </source>
</evidence>
<comment type="caution">
    <text evidence="3">The sequence shown here is derived from an EMBL/GenBank/DDBJ whole genome shotgun (WGS) entry which is preliminary data.</text>
</comment>
<dbReference type="RefSeq" id="WP_258817315.1">
    <property type="nucleotide sequence ID" value="NZ_JANUGW010000009.1"/>
</dbReference>
<dbReference type="InterPro" id="IPR000326">
    <property type="entry name" value="PAP2/HPO"/>
</dbReference>
<protein>
    <recommendedName>
        <fullName evidence="2">Phosphatidic acid phosphatase type 2/haloperoxidase domain-containing protein</fullName>
    </recommendedName>
</protein>
<evidence type="ECO:0000259" key="2">
    <source>
        <dbReference type="Pfam" id="PF01569"/>
    </source>
</evidence>
<organism evidence="3 4">
    <name type="scientific">Massilia pinisoli</name>
    <dbReference type="NCBI Taxonomy" id="1772194"/>
    <lineage>
        <taxon>Bacteria</taxon>
        <taxon>Pseudomonadati</taxon>
        <taxon>Pseudomonadota</taxon>
        <taxon>Betaproteobacteria</taxon>
        <taxon>Burkholderiales</taxon>
        <taxon>Oxalobacteraceae</taxon>
        <taxon>Telluria group</taxon>
        <taxon>Massilia</taxon>
    </lineage>
</organism>
<feature type="transmembrane region" description="Helical" evidence="1">
    <location>
        <begin position="153"/>
        <end position="171"/>
    </location>
</feature>
<gene>
    <name evidence="3" type="ORF">NX784_14125</name>
</gene>
<keyword evidence="1" id="KW-0812">Transmembrane</keyword>
<dbReference type="Pfam" id="PF01569">
    <property type="entry name" value="PAP2"/>
    <property type="match status" value="1"/>
</dbReference>
<feature type="domain" description="Phosphatidic acid phosphatase type 2/haloperoxidase" evidence="2">
    <location>
        <begin position="68"/>
        <end position="144"/>
    </location>
</feature>
<feature type="transmembrane region" description="Helical" evidence="1">
    <location>
        <begin position="6"/>
        <end position="28"/>
    </location>
</feature>
<dbReference type="Gene3D" id="1.20.144.10">
    <property type="entry name" value="Phosphatidic acid phosphatase type 2/haloperoxidase"/>
    <property type="match status" value="1"/>
</dbReference>
<sequence>MLWSKLFHLGDLSLTLPAGSAIAAWLLAARAGRAALRWSLAFGLTLAIVAATKIAFLGWATGVPALGYKAISGHAAGFTATAPTLCWLLAQRCPSAARSAAGVAVLALGAVVAVALVRAGEHTPIEAAAGWVVGMAAFVSTVHVAGDTAAPRVDVALASAALAFAVTAWALRTVSVGYWMIRLATALSGNAYPHSWNICG</sequence>
<keyword evidence="1" id="KW-0472">Membrane</keyword>
<keyword evidence="1" id="KW-1133">Transmembrane helix</keyword>
<keyword evidence="4" id="KW-1185">Reference proteome</keyword>
<name>A0ABT1ZS34_9BURK</name>
<evidence type="ECO:0000313" key="3">
    <source>
        <dbReference type="EMBL" id="MCS0582727.1"/>
    </source>
</evidence>
<feature type="transmembrane region" description="Helical" evidence="1">
    <location>
        <begin position="128"/>
        <end position="146"/>
    </location>
</feature>
<dbReference type="SUPFAM" id="SSF48317">
    <property type="entry name" value="Acid phosphatase/Vanadium-dependent haloperoxidase"/>
    <property type="match status" value="1"/>
</dbReference>
<feature type="transmembrane region" description="Helical" evidence="1">
    <location>
        <begin position="40"/>
        <end position="59"/>
    </location>
</feature>
<proteinExistence type="predicted"/>